<sequence length="183" mass="21544">MTDLTPDTFTALLSDQQPRPTAVIVDMDGTLCDVRDALVHLYGTRKDMRRFHEATRRCPPTPKVVRWCEQALADGHRLLLVTARKYELEQLTREWLAEYVPHLEFDHMLMRGDLDDRHDDEVKRDILRIIRDDHGYDVVEAFDDRPRVIRLWRSLGIPVRVVYRPDWEAAGEPYTGIPDVPRW</sequence>
<dbReference type="SUPFAM" id="SSF56784">
    <property type="entry name" value="HAD-like"/>
    <property type="match status" value="1"/>
</dbReference>
<organism evidence="2 3">
    <name type="scientific">Gordonia phage Leonard</name>
    <dbReference type="NCBI Taxonomy" id="2656539"/>
    <lineage>
        <taxon>Viruses</taxon>
        <taxon>Duplodnaviria</taxon>
        <taxon>Heunggongvirae</taxon>
        <taxon>Uroviricota</taxon>
        <taxon>Caudoviricetes</taxon>
        <taxon>Stackebrandtviridae</taxon>
        <taxon>Schenleyvirinae</taxon>
        <taxon>Leonardvirus</taxon>
        <taxon>Leonardvirus leonard</taxon>
    </lineage>
</organism>
<dbReference type="Gene3D" id="3.40.50.1000">
    <property type="entry name" value="HAD superfamily/HAD-like"/>
    <property type="match status" value="1"/>
</dbReference>
<evidence type="ECO:0000313" key="2">
    <source>
        <dbReference type="EMBL" id="QGJ93436.1"/>
    </source>
</evidence>
<dbReference type="InterPro" id="IPR036412">
    <property type="entry name" value="HAD-like_sf"/>
</dbReference>
<gene>
    <name evidence="2" type="primary">74</name>
    <name evidence="2" type="ORF">SEA_LEONARD_74</name>
</gene>
<dbReference type="EMBL" id="MN586026">
    <property type="protein sequence ID" value="QGJ93436.1"/>
    <property type="molecule type" value="Genomic_DNA"/>
</dbReference>
<dbReference type="Pfam" id="PF25109">
    <property type="entry name" value="HAD_PNKP"/>
    <property type="match status" value="1"/>
</dbReference>
<keyword evidence="3" id="KW-1185">Reference proteome</keyword>
<dbReference type="InterPro" id="IPR023214">
    <property type="entry name" value="HAD_sf"/>
</dbReference>
<dbReference type="Proteomes" id="UP000422378">
    <property type="component" value="Segment"/>
</dbReference>
<dbReference type="RefSeq" id="YP_010002293.1">
    <property type="nucleotide sequence ID" value="NC_053242.1"/>
</dbReference>
<keyword evidence="2" id="KW-0808">Transferase</keyword>
<dbReference type="InterPro" id="IPR056782">
    <property type="entry name" value="HAD_PNKP"/>
</dbReference>
<dbReference type="GO" id="GO:0016301">
    <property type="term" value="F:kinase activity"/>
    <property type="evidence" value="ECO:0007669"/>
    <property type="project" value="UniProtKB-KW"/>
</dbReference>
<dbReference type="GeneID" id="63026840"/>
<dbReference type="KEGG" id="vg:63026840"/>
<reference evidence="2 3" key="1">
    <citation type="submission" date="2019-10" db="EMBL/GenBank/DDBJ databases">
        <authorList>
            <person name="Case Z.W."/>
            <person name="Garlena R.A."/>
            <person name="Russell D.A."/>
            <person name="Pope W.H."/>
            <person name="Jacobs-Sera D."/>
            <person name="Hatfull G.F."/>
        </authorList>
    </citation>
    <scope>NUCLEOTIDE SEQUENCE [LARGE SCALE GENOMIC DNA]</scope>
</reference>
<keyword evidence="2" id="KW-0418">Kinase</keyword>
<feature type="domain" description="Polynucleotide kinase PNKP phosphatase" evidence="1">
    <location>
        <begin position="20"/>
        <end position="164"/>
    </location>
</feature>
<proteinExistence type="predicted"/>
<accession>A0A649VM07</accession>
<name>A0A649VM07_9CAUD</name>
<evidence type="ECO:0000259" key="1">
    <source>
        <dbReference type="Pfam" id="PF25109"/>
    </source>
</evidence>
<evidence type="ECO:0000313" key="3">
    <source>
        <dbReference type="Proteomes" id="UP000422378"/>
    </source>
</evidence>
<protein>
    <submittedName>
        <fullName evidence="2">Polynucleotide kinase</fullName>
    </submittedName>
</protein>